<dbReference type="GO" id="GO:0005829">
    <property type="term" value="C:cytosol"/>
    <property type="evidence" value="ECO:0007669"/>
    <property type="project" value="TreeGrafter"/>
</dbReference>
<dbReference type="GeneID" id="62615006"/>
<dbReference type="Proteomes" id="UP000030787">
    <property type="component" value="Chromosome"/>
</dbReference>
<dbReference type="Gene3D" id="2.160.10.10">
    <property type="entry name" value="Hexapeptide repeat proteins"/>
    <property type="match status" value="1"/>
</dbReference>
<proteinExistence type="inferred from homology"/>
<dbReference type="GO" id="GO:0008374">
    <property type="term" value="F:O-acyltransferase activity"/>
    <property type="evidence" value="ECO:0007669"/>
    <property type="project" value="TreeGrafter"/>
</dbReference>
<accession>A0A0A7LBE7</accession>
<keyword evidence="3" id="KW-0012">Acyltransferase</keyword>
<dbReference type="InterPro" id="IPR018357">
    <property type="entry name" value="Hexapep_transf_CS"/>
</dbReference>
<protein>
    <submittedName>
        <fullName evidence="3">DapH1 protein</fullName>
        <ecNumber evidence="3">2.3.1.89</ecNumber>
    </submittedName>
</protein>
<sequence length="214" mass="24271">MKREFRERNEILEFNKKFPDQNKTTPFEKLYVNLRIRTAPFFYRRYKAGTDKWLVKQEKLSHLASAGLGPKLRAIFYEETLTNCGKNMYIHSGVTFYFPYNISIGDNVYMNRNVFITARDRVEIGDNVLIGPNVMINTGNHVYTDPKTPIYLQGHVSEEIVIEDDVWIAANVAVLKGVRIGKGSVVGAGSVVVKDVPPYSVVVGVPAKKIKERA</sequence>
<dbReference type="KEGG" id="mear:Mpt1_c04500"/>
<dbReference type="InterPro" id="IPR001451">
    <property type="entry name" value="Hexapep"/>
</dbReference>
<reference evidence="3 4" key="1">
    <citation type="journal article" date="2014" name="Appl. Environ. Microbiol.">
        <title>Comparative Genome Analysis of 'Candidatus Methanoplasma termitum' Indicates a New Mode of Energy Metabolism in the Seventh Order of Methanogens.</title>
        <authorList>
            <person name="Lang K."/>
            <person name="Schuldes J."/>
            <person name="Klingl A."/>
            <person name="Poehlein A."/>
            <person name="Daniel R."/>
            <person name="Brune A."/>
        </authorList>
    </citation>
    <scope>NUCLEOTIDE SEQUENCE [LARGE SCALE GENOMIC DNA]</scope>
    <source>
        <strain evidence="4">Mpt1</strain>
    </source>
</reference>
<dbReference type="CDD" id="cd04647">
    <property type="entry name" value="LbH_MAT_like"/>
    <property type="match status" value="1"/>
</dbReference>
<name>A0A0A7LBE7_9ARCH</name>
<dbReference type="InterPro" id="IPR011004">
    <property type="entry name" value="Trimer_LpxA-like_sf"/>
</dbReference>
<dbReference type="OrthoDB" id="1475at2157"/>
<gene>
    <name evidence="3" type="primary">dapH1</name>
    <name evidence="3" type="ORF">Mpt1_c04500</name>
</gene>
<dbReference type="AlphaFoldDB" id="A0A0A7LBE7"/>
<comment type="similarity">
    <text evidence="1">Belongs to the transferase hexapeptide repeat family.</text>
</comment>
<dbReference type="PANTHER" id="PTHR23416:SF23">
    <property type="entry name" value="ACETYLTRANSFERASE C18B11.09C-RELATED"/>
    <property type="match status" value="1"/>
</dbReference>
<dbReference type="SUPFAM" id="SSF51161">
    <property type="entry name" value="Trimeric LpxA-like enzymes"/>
    <property type="match status" value="1"/>
</dbReference>
<dbReference type="PANTHER" id="PTHR23416">
    <property type="entry name" value="SIALIC ACID SYNTHASE-RELATED"/>
    <property type="match status" value="1"/>
</dbReference>
<evidence type="ECO:0000313" key="3">
    <source>
        <dbReference type="EMBL" id="AIZ56343.1"/>
    </source>
</evidence>
<keyword evidence="2 3" id="KW-0808">Transferase</keyword>
<dbReference type="EC" id="2.3.1.89" evidence="3"/>
<evidence type="ECO:0000313" key="4">
    <source>
        <dbReference type="Proteomes" id="UP000030787"/>
    </source>
</evidence>
<dbReference type="InterPro" id="IPR051159">
    <property type="entry name" value="Hexapeptide_acetyltransf"/>
</dbReference>
<dbReference type="HOGENOM" id="CLU_051638_7_0_2"/>
<dbReference type="PROSITE" id="PS00101">
    <property type="entry name" value="HEXAPEP_TRANSFERASES"/>
    <property type="match status" value="1"/>
</dbReference>
<keyword evidence="4" id="KW-1185">Reference proteome</keyword>
<dbReference type="Pfam" id="PF00132">
    <property type="entry name" value="Hexapep"/>
    <property type="match status" value="1"/>
</dbReference>
<evidence type="ECO:0000256" key="2">
    <source>
        <dbReference type="ARBA" id="ARBA00022679"/>
    </source>
</evidence>
<organism evidence="3 4">
    <name type="scientific">Candidatus Methanoplasma termitum</name>
    <dbReference type="NCBI Taxonomy" id="1577791"/>
    <lineage>
        <taxon>Archaea</taxon>
        <taxon>Methanobacteriati</taxon>
        <taxon>Thermoplasmatota</taxon>
        <taxon>Thermoplasmata</taxon>
        <taxon>Methanomassiliicoccales</taxon>
        <taxon>Methanomassiliicoccaceae</taxon>
        <taxon>Candidatus Methanoplasma</taxon>
    </lineage>
</organism>
<dbReference type="RefSeq" id="WP_052399240.1">
    <property type="nucleotide sequence ID" value="NZ_CP010070.1"/>
</dbReference>
<evidence type="ECO:0000256" key="1">
    <source>
        <dbReference type="ARBA" id="ARBA00007274"/>
    </source>
</evidence>
<dbReference type="STRING" id="1577791.Mpt1_c04500"/>
<dbReference type="GO" id="GO:0047200">
    <property type="term" value="F:tetrahydrodipicolinate N-acetyltransferase activity"/>
    <property type="evidence" value="ECO:0007669"/>
    <property type="project" value="UniProtKB-EC"/>
</dbReference>
<dbReference type="EMBL" id="CP010070">
    <property type="protein sequence ID" value="AIZ56343.1"/>
    <property type="molecule type" value="Genomic_DNA"/>
</dbReference>